<gene>
    <name evidence="1" type="ORF">NB037_08320</name>
</gene>
<dbReference type="InterPro" id="IPR006311">
    <property type="entry name" value="TAT_signal"/>
</dbReference>
<dbReference type="Proteomes" id="UP001155240">
    <property type="component" value="Unassembled WGS sequence"/>
</dbReference>
<dbReference type="RefSeq" id="WP_251945039.1">
    <property type="nucleotide sequence ID" value="NZ_JAMRYM010000026.1"/>
</dbReference>
<proteinExistence type="predicted"/>
<evidence type="ECO:0000313" key="2">
    <source>
        <dbReference type="Proteomes" id="UP001155240"/>
    </source>
</evidence>
<dbReference type="PROSITE" id="PS51318">
    <property type="entry name" value="TAT"/>
    <property type="match status" value="1"/>
</dbReference>
<dbReference type="EMBL" id="JAMRYM010000026">
    <property type="protein sequence ID" value="MCM6762422.1"/>
    <property type="molecule type" value="Genomic_DNA"/>
</dbReference>
<name>A0A9X2DWD9_9MICO</name>
<accession>A0A9X2DWD9</accession>
<keyword evidence="2" id="KW-1185">Reference proteome</keyword>
<dbReference type="AlphaFoldDB" id="A0A9X2DWD9"/>
<sequence length="205" mass="20496">MSRTPLGGDSGASSHAPEHFRALASAPPLDRRSLVTAAAWSAPVVAIALAAPAAAASEPAPAPPTSDSTLSFDTLSSWGTWGATGVTGAETIVQIQNCWAHGAGVGAPVHELSVVVRYPSTTTLESAPLAVSGAGWAFVARAADATGAVDLVFRWAGDSALEPGHSTAQLRYSVTAHFSAPTVLTGTASAPNADTVIRTGDGSLG</sequence>
<organism evidence="1 2">
    <name type="scientific">Rathayibacter rubneri</name>
    <dbReference type="NCBI Taxonomy" id="2950106"/>
    <lineage>
        <taxon>Bacteria</taxon>
        <taxon>Bacillati</taxon>
        <taxon>Actinomycetota</taxon>
        <taxon>Actinomycetes</taxon>
        <taxon>Micrococcales</taxon>
        <taxon>Microbacteriaceae</taxon>
        <taxon>Rathayibacter</taxon>
    </lineage>
</organism>
<protein>
    <submittedName>
        <fullName evidence="1">Uncharacterized protein</fullName>
    </submittedName>
</protein>
<comment type="caution">
    <text evidence="1">The sequence shown here is derived from an EMBL/GenBank/DDBJ whole genome shotgun (WGS) entry which is preliminary data.</text>
</comment>
<evidence type="ECO:0000313" key="1">
    <source>
        <dbReference type="EMBL" id="MCM6762422.1"/>
    </source>
</evidence>
<reference evidence="1" key="1">
    <citation type="submission" date="2022-06" db="EMBL/GenBank/DDBJ databases">
        <title>Whole genome shotgun sequencing (WGS) of Rathayibacter sp. ZW T2_19, isolated from stored onions (Allium cepa).</title>
        <authorList>
            <person name="Stoll D.A."/>
            <person name="Huch M."/>
        </authorList>
    </citation>
    <scope>NUCLEOTIDE SEQUENCE</scope>
    <source>
        <strain evidence="1">ZW T2_19</strain>
    </source>
</reference>